<protein>
    <submittedName>
        <fullName evidence="2">Gag protease polyprotein</fullName>
    </submittedName>
</protein>
<dbReference type="EMBL" id="SMMG02000006">
    <property type="protein sequence ID" value="KAA3470918.1"/>
    <property type="molecule type" value="Genomic_DNA"/>
</dbReference>
<name>A0A5B6VPG3_9ROSI</name>
<dbReference type="GO" id="GO:0008233">
    <property type="term" value="F:peptidase activity"/>
    <property type="evidence" value="ECO:0007669"/>
    <property type="project" value="UniProtKB-KW"/>
</dbReference>
<dbReference type="GO" id="GO:0006508">
    <property type="term" value="P:proteolysis"/>
    <property type="evidence" value="ECO:0007669"/>
    <property type="project" value="UniProtKB-KW"/>
</dbReference>
<dbReference type="SUPFAM" id="SSF53098">
    <property type="entry name" value="Ribonuclease H-like"/>
    <property type="match status" value="1"/>
</dbReference>
<dbReference type="OrthoDB" id="1430837at2759"/>
<evidence type="ECO:0000259" key="1">
    <source>
        <dbReference type="PROSITE" id="PS50994"/>
    </source>
</evidence>
<keyword evidence="2" id="KW-0645">Protease</keyword>
<sequence>MRKNYHGFVSGLPMSSNKKDAIWVIIDCLTKSAHFISIHMDFYLDRLAELYISEIVRLHGVPVSIILDKDPRFTFRFWNKLQEALGTQLHFSTAFHPQTDGQTKHVIQILEDMLRCCVLKFEVISPVLKWHRMRLCMVANVELYCIGQLNEKKIVTP</sequence>
<gene>
    <name evidence="2" type="ORF">EPI10_016589</name>
</gene>
<keyword evidence="3" id="KW-1185">Reference proteome</keyword>
<feature type="domain" description="Integrase catalytic" evidence="1">
    <location>
        <begin position="1"/>
        <end position="157"/>
    </location>
</feature>
<reference evidence="3" key="1">
    <citation type="journal article" date="2019" name="Plant Biotechnol. J.">
        <title>Genome sequencing of the Australian wild diploid species Gossypium australe highlights disease resistance and delayed gland morphogenesis.</title>
        <authorList>
            <person name="Cai Y."/>
            <person name="Cai X."/>
            <person name="Wang Q."/>
            <person name="Wang P."/>
            <person name="Zhang Y."/>
            <person name="Cai C."/>
            <person name="Xu Y."/>
            <person name="Wang K."/>
            <person name="Zhou Z."/>
            <person name="Wang C."/>
            <person name="Geng S."/>
            <person name="Li B."/>
            <person name="Dong Q."/>
            <person name="Hou Y."/>
            <person name="Wang H."/>
            <person name="Ai P."/>
            <person name="Liu Z."/>
            <person name="Yi F."/>
            <person name="Sun M."/>
            <person name="An G."/>
            <person name="Cheng J."/>
            <person name="Zhang Y."/>
            <person name="Shi Q."/>
            <person name="Xie Y."/>
            <person name="Shi X."/>
            <person name="Chang Y."/>
            <person name="Huang F."/>
            <person name="Chen Y."/>
            <person name="Hong S."/>
            <person name="Mi L."/>
            <person name="Sun Q."/>
            <person name="Zhang L."/>
            <person name="Zhou B."/>
            <person name="Peng R."/>
            <person name="Zhang X."/>
            <person name="Liu F."/>
        </authorList>
    </citation>
    <scope>NUCLEOTIDE SEQUENCE [LARGE SCALE GENOMIC DNA]</scope>
    <source>
        <strain evidence="3">cv. PA1801</strain>
    </source>
</reference>
<dbReference type="Proteomes" id="UP000325315">
    <property type="component" value="Unassembled WGS sequence"/>
</dbReference>
<proteinExistence type="predicted"/>
<accession>A0A5B6VPG3</accession>
<dbReference type="GO" id="GO:0003676">
    <property type="term" value="F:nucleic acid binding"/>
    <property type="evidence" value="ECO:0007669"/>
    <property type="project" value="InterPro"/>
</dbReference>
<dbReference type="PANTHER" id="PTHR35046:SF9">
    <property type="entry name" value="RNA-DIRECTED DNA POLYMERASE"/>
    <property type="match status" value="1"/>
</dbReference>
<keyword evidence="2" id="KW-0378">Hydrolase</keyword>
<organism evidence="2 3">
    <name type="scientific">Gossypium australe</name>
    <dbReference type="NCBI Taxonomy" id="47621"/>
    <lineage>
        <taxon>Eukaryota</taxon>
        <taxon>Viridiplantae</taxon>
        <taxon>Streptophyta</taxon>
        <taxon>Embryophyta</taxon>
        <taxon>Tracheophyta</taxon>
        <taxon>Spermatophyta</taxon>
        <taxon>Magnoliopsida</taxon>
        <taxon>eudicotyledons</taxon>
        <taxon>Gunneridae</taxon>
        <taxon>Pentapetalae</taxon>
        <taxon>rosids</taxon>
        <taxon>malvids</taxon>
        <taxon>Malvales</taxon>
        <taxon>Malvaceae</taxon>
        <taxon>Malvoideae</taxon>
        <taxon>Gossypium</taxon>
    </lineage>
</organism>
<dbReference type="GO" id="GO:0015074">
    <property type="term" value="P:DNA integration"/>
    <property type="evidence" value="ECO:0007669"/>
    <property type="project" value="InterPro"/>
</dbReference>
<dbReference type="Gene3D" id="3.30.420.10">
    <property type="entry name" value="Ribonuclease H-like superfamily/Ribonuclease H"/>
    <property type="match status" value="1"/>
</dbReference>
<dbReference type="InterPro" id="IPR001584">
    <property type="entry name" value="Integrase_cat-core"/>
</dbReference>
<dbReference type="PROSITE" id="PS50994">
    <property type="entry name" value="INTEGRASE"/>
    <property type="match status" value="1"/>
</dbReference>
<dbReference type="InterPro" id="IPR012337">
    <property type="entry name" value="RNaseH-like_sf"/>
</dbReference>
<comment type="caution">
    <text evidence="2">The sequence shown here is derived from an EMBL/GenBank/DDBJ whole genome shotgun (WGS) entry which is preliminary data.</text>
</comment>
<evidence type="ECO:0000313" key="2">
    <source>
        <dbReference type="EMBL" id="KAA3470918.1"/>
    </source>
</evidence>
<dbReference type="InterPro" id="IPR036397">
    <property type="entry name" value="RNaseH_sf"/>
</dbReference>
<evidence type="ECO:0000313" key="3">
    <source>
        <dbReference type="Proteomes" id="UP000325315"/>
    </source>
</evidence>
<dbReference type="AlphaFoldDB" id="A0A5B6VPG3"/>
<dbReference type="PANTHER" id="PTHR35046">
    <property type="entry name" value="ZINC KNUCKLE (CCHC-TYPE) FAMILY PROTEIN"/>
    <property type="match status" value="1"/>
</dbReference>